<evidence type="ECO:0000313" key="1">
    <source>
        <dbReference type="EMBL" id="TQV82311.1"/>
    </source>
</evidence>
<dbReference type="AlphaFoldDB" id="A0A545TYN3"/>
<reference evidence="1 2" key="1">
    <citation type="submission" date="2019-06" db="EMBL/GenBank/DDBJ databases">
        <title>Whole genome sequence for Rhodospirillaceae sp. R148.</title>
        <authorList>
            <person name="Wang G."/>
        </authorList>
    </citation>
    <scope>NUCLEOTIDE SEQUENCE [LARGE SCALE GENOMIC DNA]</scope>
    <source>
        <strain evidence="1 2">R148</strain>
    </source>
</reference>
<dbReference type="EMBL" id="VHSH01000002">
    <property type="protein sequence ID" value="TQV82311.1"/>
    <property type="molecule type" value="Genomic_DNA"/>
</dbReference>
<dbReference type="OrthoDB" id="8478830at2"/>
<keyword evidence="2" id="KW-1185">Reference proteome</keyword>
<organism evidence="1 2">
    <name type="scientific">Denitrobaculum tricleocarpae</name>
    <dbReference type="NCBI Taxonomy" id="2591009"/>
    <lineage>
        <taxon>Bacteria</taxon>
        <taxon>Pseudomonadati</taxon>
        <taxon>Pseudomonadota</taxon>
        <taxon>Alphaproteobacteria</taxon>
        <taxon>Rhodospirillales</taxon>
        <taxon>Rhodospirillaceae</taxon>
        <taxon>Denitrobaculum</taxon>
    </lineage>
</organism>
<sequence length="225" mass="24987">MDSFPRLHLSSRLLTQSCVLAAGGGLVGASWGTLMSRAEARDLSEKIVTYLSGTIEQSPSQYLGLSIEDLFLACNPEPESLPAEQLRSVLQFWSRLPKVDGVPDIVKITPEDVRSALGYLILIDIDEENEDFRYALYGSRIAAVSGFDMTGRGVWELESTTTIQTFFAACYIAAQRLRCPVYTIHEAPPAITVSHWHRLILPLGLKGEIKRFLVCNLPIFKGEVR</sequence>
<accession>A0A545TYN3</accession>
<dbReference type="Proteomes" id="UP000315252">
    <property type="component" value="Unassembled WGS sequence"/>
</dbReference>
<dbReference type="Pfam" id="PF07310">
    <property type="entry name" value="PAS_5"/>
    <property type="match status" value="1"/>
</dbReference>
<gene>
    <name evidence="1" type="ORF">FKG95_08835</name>
</gene>
<dbReference type="InterPro" id="IPR009922">
    <property type="entry name" value="DUF1457"/>
</dbReference>
<comment type="caution">
    <text evidence="1">The sequence shown here is derived from an EMBL/GenBank/DDBJ whole genome shotgun (WGS) entry which is preliminary data.</text>
</comment>
<evidence type="ECO:0000313" key="2">
    <source>
        <dbReference type="Proteomes" id="UP000315252"/>
    </source>
</evidence>
<name>A0A545TYN3_9PROT</name>
<proteinExistence type="predicted"/>
<protein>
    <submittedName>
        <fullName evidence="1">PAS domain-containing protein</fullName>
    </submittedName>
</protein>